<dbReference type="InterPro" id="IPR007295">
    <property type="entry name" value="DUF402"/>
</dbReference>
<gene>
    <name evidence="3" type="ORF">F4553_004023</name>
</gene>
<dbReference type="AlphaFoldDB" id="A0A841BQX3"/>
<dbReference type="Gene3D" id="2.40.380.10">
    <property type="entry name" value="FomD-like"/>
    <property type="match status" value="1"/>
</dbReference>
<sequence length="100" mass="11261">MFNPPPQGSEVYCDIATPATWTAQGVTVADLDLDVKRRRASGAVLLVDEDEFAVHRVRFDYPPNVVEQAWAAAKYLERALADGTEPFATHYHRWLEKVTT</sequence>
<organism evidence="3 4">
    <name type="scientific">Allocatelliglobosispora scoriae</name>
    <dbReference type="NCBI Taxonomy" id="643052"/>
    <lineage>
        <taxon>Bacteria</taxon>
        <taxon>Bacillati</taxon>
        <taxon>Actinomycetota</taxon>
        <taxon>Actinomycetes</taxon>
        <taxon>Micromonosporales</taxon>
        <taxon>Micromonosporaceae</taxon>
        <taxon>Allocatelliglobosispora</taxon>
    </lineage>
</organism>
<accession>A0A841BQX3</accession>
<evidence type="ECO:0000259" key="2">
    <source>
        <dbReference type="Pfam" id="PF04167"/>
    </source>
</evidence>
<evidence type="ECO:0000313" key="4">
    <source>
        <dbReference type="Proteomes" id="UP000587527"/>
    </source>
</evidence>
<dbReference type="GO" id="GO:0016787">
    <property type="term" value="F:hydrolase activity"/>
    <property type="evidence" value="ECO:0007669"/>
    <property type="project" value="UniProtKB-KW"/>
</dbReference>
<dbReference type="PANTHER" id="PTHR39159:SF1">
    <property type="entry name" value="UPF0374 PROTEIN YGAC"/>
    <property type="match status" value="1"/>
</dbReference>
<evidence type="ECO:0000313" key="3">
    <source>
        <dbReference type="EMBL" id="MBB5870644.1"/>
    </source>
</evidence>
<dbReference type="InterPro" id="IPR050212">
    <property type="entry name" value="Ntdp-like"/>
</dbReference>
<comment type="caution">
    <text evidence="3">The sequence shown here is derived from an EMBL/GenBank/DDBJ whole genome shotgun (WGS) entry which is preliminary data.</text>
</comment>
<dbReference type="Pfam" id="PF04167">
    <property type="entry name" value="DUF402"/>
    <property type="match status" value="1"/>
</dbReference>
<keyword evidence="4" id="KW-1185">Reference proteome</keyword>
<protein>
    <submittedName>
        <fullName evidence="3">Protein associated with RNAse G/E</fullName>
    </submittedName>
</protein>
<dbReference type="PANTHER" id="PTHR39159">
    <property type="match status" value="1"/>
</dbReference>
<keyword evidence="1" id="KW-0378">Hydrolase</keyword>
<name>A0A841BQX3_9ACTN</name>
<evidence type="ECO:0000256" key="1">
    <source>
        <dbReference type="ARBA" id="ARBA00022801"/>
    </source>
</evidence>
<reference evidence="3 4" key="1">
    <citation type="submission" date="2020-08" db="EMBL/GenBank/DDBJ databases">
        <title>Sequencing the genomes of 1000 actinobacteria strains.</title>
        <authorList>
            <person name="Klenk H.-P."/>
        </authorList>
    </citation>
    <scope>NUCLEOTIDE SEQUENCE [LARGE SCALE GENOMIC DNA]</scope>
    <source>
        <strain evidence="3 4">DSM 45362</strain>
    </source>
</reference>
<feature type="domain" description="DUF402" evidence="2">
    <location>
        <begin position="1"/>
        <end position="83"/>
    </location>
</feature>
<dbReference type="Proteomes" id="UP000587527">
    <property type="component" value="Unassembled WGS sequence"/>
</dbReference>
<proteinExistence type="predicted"/>
<dbReference type="InterPro" id="IPR035930">
    <property type="entry name" value="FomD-like_sf"/>
</dbReference>
<dbReference type="SUPFAM" id="SSF159234">
    <property type="entry name" value="FomD-like"/>
    <property type="match status" value="1"/>
</dbReference>
<dbReference type="EMBL" id="JACHMN010000002">
    <property type="protein sequence ID" value="MBB5870644.1"/>
    <property type="molecule type" value="Genomic_DNA"/>
</dbReference>